<reference evidence="7 8" key="1">
    <citation type="submission" date="2019-07" db="EMBL/GenBank/DDBJ databases">
        <title>Flavobacterium sp. nov., isolated from glacier ice.</title>
        <authorList>
            <person name="Liu Q."/>
            <person name="Xin Y.-H."/>
        </authorList>
    </citation>
    <scope>NUCLEOTIDE SEQUENCE [LARGE SCALE GENOMIC DNA]</scope>
    <source>
        <strain evidence="7 8">ZT4R6</strain>
    </source>
</reference>
<name>A0A552V2D4_9FLAO</name>
<feature type="transmembrane region" description="Helical" evidence="6">
    <location>
        <begin position="36"/>
        <end position="54"/>
    </location>
</feature>
<keyword evidence="8" id="KW-1185">Reference proteome</keyword>
<evidence type="ECO:0000256" key="5">
    <source>
        <dbReference type="ARBA" id="ARBA00023136"/>
    </source>
</evidence>
<keyword evidence="4 6" id="KW-1133">Transmembrane helix</keyword>
<dbReference type="GO" id="GO:0005886">
    <property type="term" value="C:plasma membrane"/>
    <property type="evidence" value="ECO:0007669"/>
    <property type="project" value="UniProtKB-SubCell"/>
</dbReference>
<feature type="transmembrane region" description="Helical" evidence="6">
    <location>
        <begin position="111"/>
        <end position="128"/>
    </location>
</feature>
<feature type="transmembrane region" description="Helical" evidence="6">
    <location>
        <begin position="351"/>
        <end position="369"/>
    </location>
</feature>
<evidence type="ECO:0000313" key="8">
    <source>
        <dbReference type="Proteomes" id="UP000320643"/>
    </source>
</evidence>
<feature type="transmembrane region" description="Helical" evidence="6">
    <location>
        <begin position="406"/>
        <end position="427"/>
    </location>
</feature>
<dbReference type="OrthoDB" id="846354at2"/>
<accession>A0A552V2D4</accession>
<protein>
    <submittedName>
        <fullName evidence="7">Polysaccharide biosynthesis protein</fullName>
    </submittedName>
</protein>
<evidence type="ECO:0000256" key="6">
    <source>
        <dbReference type="SAM" id="Phobius"/>
    </source>
</evidence>
<dbReference type="RefSeq" id="WP_143373030.1">
    <property type="nucleotide sequence ID" value="NZ_VJVZ01000005.1"/>
</dbReference>
<evidence type="ECO:0000256" key="4">
    <source>
        <dbReference type="ARBA" id="ARBA00022989"/>
    </source>
</evidence>
<dbReference type="InterPro" id="IPR050833">
    <property type="entry name" value="Poly_Biosynth_Transport"/>
</dbReference>
<gene>
    <name evidence="7" type="ORF">FMM05_08925</name>
</gene>
<evidence type="ECO:0000256" key="1">
    <source>
        <dbReference type="ARBA" id="ARBA00004651"/>
    </source>
</evidence>
<keyword evidence="2" id="KW-1003">Cell membrane</keyword>
<feature type="transmembrane region" description="Helical" evidence="6">
    <location>
        <begin position="135"/>
        <end position="159"/>
    </location>
</feature>
<comment type="subcellular location">
    <subcellularLocation>
        <location evidence="1">Cell membrane</location>
        <topology evidence="1">Multi-pass membrane protein</topology>
    </subcellularLocation>
</comment>
<evidence type="ECO:0000313" key="7">
    <source>
        <dbReference type="EMBL" id="TRW24626.1"/>
    </source>
</evidence>
<dbReference type="PANTHER" id="PTHR30250">
    <property type="entry name" value="PST FAMILY PREDICTED COLANIC ACID TRANSPORTER"/>
    <property type="match status" value="1"/>
</dbReference>
<keyword evidence="5 6" id="KW-0472">Membrane</keyword>
<sequence length="433" mass="48094">MQSFVKSNYSKIKGHKHYAKAVQWTKLLSITGGAQLIVQLTGLLTGVFLTRFLPTREYALYTIANAMLATMTVLSDGGISSGVMALGGKVWKDKVMLGKVLATGFSLRKQFAVFSLLITLPILGYLLARQDAKWWEIAIIIVTLIPAFFAALSDSLLQVVPKLHQNLKPLQKNQVVVNVLRLGLSISSVFFFPFTAVALLANGIPRIFGNFELKKIASGFIEPATETDPAMRKEILAVVKRILPGSIYFCISGQISVWLISLFGSTDSVASIGALGRFSMLLSLFTLMFGMLLIPRFARLEENKGKLLKFFVSVTFMVTAISVGVIGFFYLFSEQFLWILGDQYKGLDKELVLTITASCLSMMSGLFFGLSSSRGKPTSPWLIIVGNILFVILGCVLFNIKELEGILYFNIFINTYPIAIHIFNFYYKIYYSK</sequence>
<evidence type="ECO:0000256" key="2">
    <source>
        <dbReference type="ARBA" id="ARBA00022475"/>
    </source>
</evidence>
<evidence type="ECO:0000256" key="3">
    <source>
        <dbReference type="ARBA" id="ARBA00022692"/>
    </source>
</evidence>
<dbReference type="PANTHER" id="PTHR30250:SF11">
    <property type="entry name" value="O-ANTIGEN TRANSPORTER-RELATED"/>
    <property type="match status" value="1"/>
</dbReference>
<feature type="transmembrane region" description="Helical" evidence="6">
    <location>
        <begin position="179"/>
        <end position="201"/>
    </location>
</feature>
<feature type="transmembrane region" description="Helical" evidence="6">
    <location>
        <begin position="307"/>
        <end position="331"/>
    </location>
</feature>
<feature type="transmembrane region" description="Helical" evidence="6">
    <location>
        <begin position="242"/>
        <end position="263"/>
    </location>
</feature>
<keyword evidence="3 6" id="KW-0812">Transmembrane</keyword>
<organism evidence="7 8">
    <name type="scientific">Flavobacterium zepuense</name>
    <dbReference type="NCBI Taxonomy" id="2593302"/>
    <lineage>
        <taxon>Bacteria</taxon>
        <taxon>Pseudomonadati</taxon>
        <taxon>Bacteroidota</taxon>
        <taxon>Flavobacteriia</taxon>
        <taxon>Flavobacteriales</taxon>
        <taxon>Flavobacteriaceae</taxon>
        <taxon>Flavobacterium</taxon>
    </lineage>
</organism>
<feature type="transmembrane region" description="Helical" evidence="6">
    <location>
        <begin position="275"/>
        <end position="295"/>
    </location>
</feature>
<feature type="transmembrane region" description="Helical" evidence="6">
    <location>
        <begin position="381"/>
        <end position="400"/>
    </location>
</feature>
<comment type="caution">
    <text evidence="7">The sequence shown here is derived from an EMBL/GenBank/DDBJ whole genome shotgun (WGS) entry which is preliminary data.</text>
</comment>
<proteinExistence type="predicted"/>
<feature type="transmembrane region" description="Helical" evidence="6">
    <location>
        <begin position="66"/>
        <end position="91"/>
    </location>
</feature>
<dbReference type="Proteomes" id="UP000320643">
    <property type="component" value="Unassembled WGS sequence"/>
</dbReference>
<dbReference type="EMBL" id="VJVZ01000005">
    <property type="protein sequence ID" value="TRW24626.1"/>
    <property type="molecule type" value="Genomic_DNA"/>
</dbReference>
<dbReference type="AlphaFoldDB" id="A0A552V2D4"/>